<name>A0ABT5KTR5_9BURK</name>
<sequence>METQAMPKGGISLDPATHLFIVDIDEKMGDRVDTLRRAFLDFGEALAFAGKKPSRISAFFSPIGQSTDSVMFGTVQKAFASQTSNSYSVQFANAPTLLVRIDGEPTEAGLEPCILVYPPFGN</sequence>
<dbReference type="RefSeq" id="WP_273597428.1">
    <property type="nucleotide sequence ID" value="NZ_JAQQXS010000012.1"/>
</dbReference>
<proteinExistence type="predicted"/>
<keyword evidence="2" id="KW-1185">Reference proteome</keyword>
<reference evidence="1 2" key="1">
    <citation type="submission" date="2022-10" db="EMBL/GenBank/DDBJ databases">
        <title>paucibacter sp. hw8 Genome sequencing.</title>
        <authorList>
            <person name="Park S."/>
        </authorList>
    </citation>
    <scope>NUCLEOTIDE SEQUENCE [LARGE SCALE GENOMIC DNA]</scope>
    <source>
        <strain evidence="2">hw8</strain>
    </source>
</reference>
<protein>
    <submittedName>
        <fullName evidence="1">Uncharacterized protein</fullName>
    </submittedName>
</protein>
<organism evidence="1 2">
    <name type="scientific">Roseateles koreensis</name>
    <dbReference type="NCBI Taxonomy" id="2987526"/>
    <lineage>
        <taxon>Bacteria</taxon>
        <taxon>Pseudomonadati</taxon>
        <taxon>Pseudomonadota</taxon>
        <taxon>Betaproteobacteria</taxon>
        <taxon>Burkholderiales</taxon>
        <taxon>Sphaerotilaceae</taxon>
        <taxon>Roseateles</taxon>
    </lineage>
</organism>
<accession>A0ABT5KTR5</accession>
<evidence type="ECO:0000313" key="1">
    <source>
        <dbReference type="EMBL" id="MDC8786314.1"/>
    </source>
</evidence>
<comment type="caution">
    <text evidence="1">The sequence shown here is derived from an EMBL/GenBank/DDBJ whole genome shotgun (WGS) entry which is preliminary data.</text>
</comment>
<gene>
    <name evidence="1" type="ORF">PRZ01_14055</name>
</gene>
<dbReference type="Proteomes" id="UP001219862">
    <property type="component" value="Unassembled WGS sequence"/>
</dbReference>
<dbReference type="EMBL" id="JAQQXS010000012">
    <property type="protein sequence ID" value="MDC8786314.1"/>
    <property type="molecule type" value="Genomic_DNA"/>
</dbReference>
<evidence type="ECO:0000313" key="2">
    <source>
        <dbReference type="Proteomes" id="UP001219862"/>
    </source>
</evidence>